<evidence type="ECO:0000313" key="1">
    <source>
        <dbReference type="EMBL" id="AYR25546.1"/>
    </source>
</evidence>
<dbReference type="AlphaFoldDB" id="A0AAD0UB12"/>
<dbReference type="Proteomes" id="UP000269199">
    <property type="component" value="Chromosome"/>
</dbReference>
<organism evidence="1 2">
    <name type="scientific">Herbaspirillum rubrisubalbicans</name>
    <dbReference type="NCBI Taxonomy" id="80842"/>
    <lineage>
        <taxon>Bacteria</taxon>
        <taxon>Pseudomonadati</taxon>
        <taxon>Pseudomonadota</taxon>
        <taxon>Betaproteobacteria</taxon>
        <taxon>Burkholderiales</taxon>
        <taxon>Oxalobacteraceae</taxon>
        <taxon>Herbaspirillum</taxon>
    </lineage>
</organism>
<sequence length="98" mass="10844">MTVGQAGVTWLMRLAASLLQPDLFGQVVIPDREKAFCQEATGLFSMLPLQHEASSPAGVEARRDKALRRVLEGSENAAARERGMIFRLRFILDTCDPI</sequence>
<name>A0AAD0UB12_9BURK</name>
<dbReference type="EMBL" id="CP024996">
    <property type="protein sequence ID" value="AYR25546.1"/>
    <property type="molecule type" value="Genomic_DNA"/>
</dbReference>
<gene>
    <name evidence="1" type="ORF">RC54_17735</name>
</gene>
<accession>A0AAD0UB12</accession>
<protein>
    <submittedName>
        <fullName evidence="1">Uncharacterized protein</fullName>
    </submittedName>
</protein>
<evidence type="ECO:0000313" key="2">
    <source>
        <dbReference type="Proteomes" id="UP000269199"/>
    </source>
</evidence>
<reference evidence="1 2" key="1">
    <citation type="submission" date="2017-11" db="EMBL/GenBank/DDBJ databases">
        <title>Complete genome sequence of Herbaspirillum rubrisubalbicans DSM 11543.</title>
        <authorList>
            <person name="Chen M."/>
            <person name="An Q."/>
        </authorList>
    </citation>
    <scope>NUCLEOTIDE SEQUENCE [LARGE SCALE GENOMIC DNA]</scope>
    <source>
        <strain evidence="1 2">DSM 11543</strain>
    </source>
</reference>
<proteinExistence type="predicted"/>